<evidence type="ECO:0008006" key="6">
    <source>
        <dbReference type="Google" id="ProtNLM"/>
    </source>
</evidence>
<organism evidence="4 5">
    <name type="scientific">Gordonia sesuvii</name>
    <dbReference type="NCBI Taxonomy" id="3116777"/>
    <lineage>
        <taxon>Bacteria</taxon>
        <taxon>Bacillati</taxon>
        <taxon>Actinomycetota</taxon>
        <taxon>Actinomycetes</taxon>
        <taxon>Mycobacteriales</taxon>
        <taxon>Gordoniaceae</taxon>
        <taxon>Gordonia</taxon>
    </lineage>
</organism>
<sequence length="193" mass="20936">MAREAVLDEELAARVELRRAVDDLREQEVRAGLRRRSRADRWAIGLALVASVVAVIAVVGWVRAERSYTDEDFRQAATERVEVLLSPDPRGAGQVRRILDGATGAFRDEFAQSADAYTRFVVSQGTIGRGVVDGAGVSARSGDRASVLVAATVVFTDGRDDSASPEPVQQFRLSVLVEPDDGRLKLAAVQYLP</sequence>
<dbReference type="Proteomes" id="UP001347146">
    <property type="component" value="Unassembled WGS sequence"/>
</dbReference>
<keyword evidence="2 3" id="KW-0472">Membrane</keyword>
<protein>
    <recommendedName>
        <fullName evidence="6">Mce-associated membrane protein</fullName>
    </recommendedName>
</protein>
<evidence type="ECO:0000256" key="1">
    <source>
        <dbReference type="ARBA" id="ARBA00004370"/>
    </source>
</evidence>
<proteinExistence type="predicted"/>
<name>A0ABU7MER1_9ACTN</name>
<dbReference type="RefSeq" id="WP_330432815.1">
    <property type="nucleotide sequence ID" value="NZ_JAZDUF010000003.1"/>
</dbReference>
<feature type="transmembrane region" description="Helical" evidence="3">
    <location>
        <begin position="42"/>
        <end position="62"/>
    </location>
</feature>
<comment type="caution">
    <text evidence="4">The sequence shown here is derived from an EMBL/GenBank/DDBJ whole genome shotgun (WGS) entry which is preliminary data.</text>
</comment>
<keyword evidence="5" id="KW-1185">Reference proteome</keyword>
<accession>A0ABU7MER1</accession>
<comment type="subcellular location">
    <subcellularLocation>
        <location evidence="1">Membrane</location>
    </subcellularLocation>
</comment>
<keyword evidence="3" id="KW-0812">Transmembrane</keyword>
<evidence type="ECO:0000313" key="5">
    <source>
        <dbReference type="Proteomes" id="UP001347146"/>
    </source>
</evidence>
<evidence type="ECO:0000256" key="3">
    <source>
        <dbReference type="SAM" id="Phobius"/>
    </source>
</evidence>
<keyword evidence="3" id="KW-1133">Transmembrane helix</keyword>
<evidence type="ECO:0000256" key="2">
    <source>
        <dbReference type="ARBA" id="ARBA00023136"/>
    </source>
</evidence>
<reference evidence="4 5" key="1">
    <citation type="submission" date="2024-01" db="EMBL/GenBank/DDBJ databases">
        <title>Draft genome sequence of Gordonia sp. LSe1-13.</title>
        <authorList>
            <person name="Suphannarot A."/>
            <person name="Mingma R."/>
        </authorList>
    </citation>
    <scope>NUCLEOTIDE SEQUENCE [LARGE SCALE GENOMIC DNA]</scope>
    <source>
        <strain evidence="4 5">LSe1-13</strain>
    </source>
</reference>
<gene>
    <name evidence="4" type="ORF">VZC37_12355</name>
</gene>
<dbReference type="EMBL" id="JAZDUF010000003">
    <property type="protein sequence ID" value="MEE3851131.1"/>
    <property type="molecule type" value="Genomic_DNA"/>
</dbReference>
<evidence type="ECO:0000313" key="4">
    <source>
        <dbReference type="EMBL" id="MEE3851131.1"/>
    </source>
</evidence>
<dbReference type="PANTHER" id="PTHR37042:SF4">
    <property type="entry name" value="OUTER MEMBRANE PROTEIN RV1973"/>
    <property type="match status" value="1"/>
</dbReference>
<dbReference type="PANTHER" id="PTHR37042">
    <property type="entry name" value="OUTER MEMBRANE PROTEIN RV1973"/>
    <property type="match status" value="1"/>
</dbReference>